<dbReference type="EMBL" id="LSRX01000025">
    <property type="protein sequence ID" value="OLQ13614.1"/>
    <property type="molecule type" value="Genomic_DNA"/>
</dbReference>
<evidence type="ECO:0000313" key="1">
    <source>
        <dbReference type="EMBL" id="OLQ13614.1"/>
    </source>
</evidence>
<dbReference type="OrthoDB" id="413203at2759"/>
<gene>
    <name evidence="1" type="ORF">AK812_SmicGene2255</name>
</gene>
<name>A0A1Q9F1M2_SYMMI</name>
<accession>A0A1Q9F1M2</accession>
<comment type="caution">
    <text evidence="1">The sequence shown here is derived from an EMBL/GenBank/DDBJ whole genome shotgun (WGS) entry which is preliminary data.</text>
</comment>
<dbReference type="OMA" id="SEDYATW"/>
<reference evidence="1 2" key="1">
    <citation type="submission" date="2016-02" db="EMBL/GenBank/DDBJ databases">
        <title>Genome analysis of coral dinoflagellate symbionts highlights evolutionary adaptations to a symbiotic lifestyle.</title>
        <authorList>
            <person name="Aranda M."/>
            <person name="Li Y."/>
            <person name="Liew Y.J."/>
            <person name="Baumgarten S."/>
            <person name="Simakov O."/>
            <person name="Wilson M."/>
            <person name="Piel J."/>
            <person name="Ashoor H."/>
            <person name="Bougouffa S."/>
            <person name="Bajic V.B."/>
            <person name="Ryu T."/>
            <person name="Ravasi T."/>
            <person name="Bayer T."/>
            <person name="Micklem G."/>
            <person name="Kim H."/>
            <person name="Bhak J."/>
            <person name="Lajeunesse T.C."/>
            <person name="Voolstra C.R."/>
        </authorList>
    </citation>
    <scope>NUCLEOTIDE SEQUENCE [LARGE SCALE GENOMIC DNA]</scope>
    <source>
        <strain evidence="1 2">CCMP2467</strain>
    </source>
</reference>
<dbReference type="Proteomes" id="UP000186817">
    <property type="component" value="Unassembled WGS sequence"/>
</dbReference>
<protein>
    <submittedName>
        <fullName evidence="1">Uncharacterized protein</fullName>
    </submittedName>
</protein>
<proteinExistence type="predicted"/>
<keyword evidence="2" id="KW-1185">Reference proteome</keyword>
<dbReference type="AlphaFoldDB" id="A0A1Q9F1M2"/>
<evidence type="ECO:0000313" key="2">
    <source>
        <dbReference type="Proteomes" id="UP000186817"/>
    </source>
</evidence>
<sequence length="310" mass="34804">MPRLFLQLPFRLQIVTTSNQFLHAHGNLKVLRILIVDVGTVLAPLADQPVLMCCKLYNVEAPPGMVVDTQSITNQEDRMSMCRRLNDLRRERLAPLASPASAPFYQEDGFKCVPMSRQTERHFWDLFHRLPVATTDASRWKAVLKYVDQCPEKPKSTPTSRDVEWASADLQDGPAALQDLAAGSPLKPGLPLADSEDYATWVKGRVDVDTANLSLHSLDLNTKAHKFSKRMSADKALKSLPPLQAMGDLFTVVYKIYLRKLEKLCANLNARSKEGKALKKLCDDLNVENDKSFPDLVARLRASEIMHKPL</sequence>
<organism evidence="1 2">
    <name type="scientific">Symbiodinium microadriaticum</name>
    <name type="common">Dinoflagellate</name>
    <name type="synonym">Zooxanthella microadriatica</name>
    <dbReference type="NCBI Taxonomy" id="2951"/>
    <lineage>
        <taxon>Eukaryota</taxon>
        <taxon>Sar</taxon>
        <taxon>Alveolata</taxon>
        <taxon>Dinophyceae</taxon>
        <taxon>Suessiales</taxon>
        <taxon>Symbiodiniaceae</taxon>
        <taxon>Symbiodinium</taxon>
    </lineage>
</organism>